<feature type="domain" description="HMA" evidence="6">
    <location>
        <begin position="27"/>
        <end position="93"/>
    </location>
</feature>
<comment type="similarity">
    <text evidence="4">Belongs to the HIPP family.</text>
</comment>
<dbReference type="KEGG" id="qsa:O6P43_026832"/>
<keyword evidence="8" id="KW-1185">Reference proteome</keyword>
<comment type="caution">
    <text evidence="7">The sequence shown here is derived from an EMBL/GenBank/DDBJ whole genome shotgun (WGS) entry which is preliminary data.</text>
</comment>
<feature type="region of interest" description="Disordered" evidence="5">
    <location>
        <begin position="183"/>
        <end position="274"/>
    </location>
</feature>
<evidence type="ECO:0000313" key="8">
    <source>
        <dbReference type="Proteomes" id="UP001163823"/>
    </source>
</evidence>
<dbReference type="GO" id="GO:0046872">
    <property type="term" value="F:metal ion binding"/>
    <property type="evidence" value="ECO:0007669"/>
    <property type="project" value="UniProtKB-KW"/>
</dbReference>
<evidence type="ECO:0000256" key="1">
    <source>
        <dbReference type="ARBA" id="ARBA00022481"/>
    </source>
</evidence>
<evidence type="ECO:0000256" key="3">
    <source>
        <dbReference type="ARBA" id="ARBA00023289"/>
    </source>
</evidence>
<reference evidence="7" key="1">
    <citation type="journal article" date="2023" name="Science">
        <title>Elucidation of the pathway for biosynthesis of saponin adjuvants from the soapbark tree.</title>
        <authorList>
            <person name="Reed J."/>
            <person name="Orme A."/>
            <person name="El-Demerdash A."/>
            <person name="Owen C."/>
            <person name="Martin L.B.B."/>
            <person name="Misra R.C."/>
            <person name="Kikuchi S."/>
            <person name="Rejzek M."/>
            <person name="Martin A.C."/>
            <person name="Harkess A."/>
            <person name="Leebens-Mack J."/>
            <person name="Louveau T."/>
            <person name="Stephenson M.J."/>
            <person name="Osbourn A."/>
        </authorList>
    </citation>
    <scope>NUCLEOTIDE SEQUENCE</scope>
    <source>
        <strain evidence="7">S10</strain>
    </source>
</reference>
<dbReference type="PROSITE" id="PS50846">
    <property type="entry name" value="HMA_2"/>
    <property type="match status" value="2"/>
</dbReference>
<feature type="region of interest" description="Disordered" evidence="5">
    <location>
        <begin position="1"/>
        <end position="23"/>
    </location>
</feature>
<dbReference type="PANTHER" id="PTHR46195">
    <property type="entry name" value="HEAVY METAL-ASSOCIATED ISOPRENYLATED PLANT PROTEIN 7"/>
    <property type="match status" value="1"/>
</dbReference>
<evidence type="ECO:0000313" key="7">
    <source>
        <dbReference type="EMBL" id="KAJ7950671.1"/>
    </source>
</evidence>
<dbReference type="AlphaFoldDB" id="A0AAD7L4D4"/>
<dbReference type="EMBL" id="JARAOO010000011">
    <property type="protein sequence ID" value="KAJ7950671.1"/>
    <property type="molecule type" value="Genomic_DNA"/>
</dbReference>
<evidence type="ECO:0000259" key="6">
    <source>
        <dbReference type="PROSITE" id="PS50846"/>
    </source>
</evidence>
<gene>
    <name evidence="7" type="ORF">O6P43_026832</name>
</gene>
<dbReference type="PANTHER" id="PTHR46195:SF12">
    <property type="entry name" value="HEAVY METAL-ASSOCIATED ISOPRENYLATED PLANT PROTEIN 4"/>
    <property type="match status" value="1"/>
</dbReference>
<dbReference type="Gene3D" id="3.30.70.100">
    <property type="match status" value="2"/>
</dbReference>
<organism evidence="7 8">
    <name type="scientific">Quillaja saponaria</name>
    <name type="common">Soap bark tree</name>
    <dbReference type="NCBI Taxonomy" id="32244"/>
    <lineage>
        <taxon>Eukaryota</taxon>
        <taxon>Viridiplantae</taxon>
        <taxon>Streptophyta</taxon>
        <taxon>Embryophyta</taxon>
        <taxon>Tracheophyta</taxon>
        <taxon>Spermatophyta</taxon>
        <taxon>Magnoliopsida</taxon>
        <taxon>eudicotyledons</taxon>
        <taxon>Gunneridae</taxon>
        <taxon>Pentapetalae</taxon>
        <taxon>rosids</taxon>
        <taxon>fabids</taxon>
        <taxon>Fabales</taxon>
        <taxon>Quillajaceae</taxon>
        <taxon>Quillaja</taxon>
    </lineage>
</organism>
<evidence type="ECO:0000256" key="2">
    <source>
        <dbReference type="ARBA" id="ARBA00022723"/>
    </source>
</evidence>
<proteinExistence type="inferred from homology"/>
<dbReference type="SUPFAM" id="SSF55008">
    <property type="entry name" value="HMA, heavy metal-associated domain"/>
    <property type="match status" value="2"/>
</dbReference>
<dbReference type="InterPro" id="IPR044577">
    <property type="entry name" value="HIPP4/7/8/17/18/19"/>
</dbReference>
<evidence type="ECO:0000256" key="5">
    <source>
        <dbReference type="SAM" id="MobiDB-lite"/>
    </source>
</evidence>
<feature type="compositionally biased region" description="Basic and acidic residues" evidence="5">
    <location>
        <begin position="187"/>
        <end position="274"/>
    </location>
</feature>
<feature type="domain" description="HMA" evidence="6">
    <location>
        <begin position="117"/>
        <end position="180"/>
    </location>
</feature>
<dbReference type="Proteomes" id="UP001163823">
    <property type="component" value="Chromosome 11"/>
</dbReference>
<keyword evidence="1" id="KW-0488">Methylation</keyword>
<keyword evidence="3" id="KW-0636">Prenylation</keyword>
<name>A0AAD7L4D4_QUISA</name>
<accession>A0AAD7L4D4</accession>
<keyword evidence="3" id="KW-0449">Lipoprotein</keyword>
<evidence type="ECO:0000256" key="4">
    <source>
        <dbReference type="ARBA" id="ARBA00024045"/>
    </source>
</evidence>
<dbReference type="InterPro" id="IPR036163">
    <property type="entry name" value="HMA_dom_sf"/>
</dbReference>
<sequence length="310" mass="34776">MTGKAEKREEKEKEKAKDEKKDQKDEIITAIYKLNLHCKECGSKIKKRLLITQGIHSVETDVEKGEIKVKGKLDPIKIQKLIEKKIKRNVELVSPKIKIKESTPTDTKVKEIKQPIVRTMSAKVHMHCEKCEHDLRNKLLKHKGIYSVKTDMKAQTITIEGTIDPDKLIAFLKKKVHKHAEIITPKAAEKKDEKKDQKGKGEGKSSDPTIKEKGVEGKSSDPPIKERGGEGKSSDPPIKEKGGEGKSSDPPIKEKGGEGKSGEASKTIQVKDEETKVEVNKVKENVPYFIHYVYAPQLFSDENPNACCIL</sequence>
<dbReference type="CDD" id="cd00371">
    <property type="entry name" value="HMA"/>
    <property type="match status" value="2"/>
</dbReference>
<dbReference type="Pfam" id="PF00403">
    <property type="entry name" value="HMA"/>
    <property type="match status" value="2"/>
</dbReference>
<keyword evidence="2" id="KW-0479">Metal-binding</keyword>
<dbReference type="InterPro" id="IPR006121">
    <property type="entry name" value="HMA_dom"/>
</dbReference>
<protein>
    <submittedName>
        <fullName evidence="7">Heavy metal-associated isoprenylated plant protein</fullName>
    </submittedName>
</protein>